<feature type="non-terminal residue" evidence="1">
    <location>
        <position position="37"/>
    </location>
</feature>
<organism evidence="1 2">
    <name type="scientific">Mucuna pruriens</name>
    <name type="common">Velvet bean</name>
    <name type="synonym">Dolichos pruriens</name>
    <dbReference type="NCBI Taxonomy" id="157652"/>
    <lineage>
        <taxon>Eukaryota</taxon>
        <taxon>Viridiplantae</taxon>
        <taxon>Streptophyta</taxon>
        <taxon>Embryophyta</taxon>
        <taxon>Tracheophyta</taxon>
        <taxon>Spermatophyta</taxon>
        <taxon>Magnoliopsida</taxon>
        <taxon>eudicotyledons</taxon>
        <taxon>Gunneridae</taxon>
        <taxon>Pentapetalae</taxon>
        <taxon>rosids</taxon>
        <taxon>fabids</taxon>
        <taxon>Fabales</taxon>
        <taxon>Fabaceae</taxon>
        <taxon>Papilionoideae</taxon>
        <taxon>50 kb inversion clade</taxon>
        <taxon>NPAAA clade</taxon>
        <taxon>indigoferoid/millettioid clade</taxon>
        <taxon>Phaseoleae</taxon>
        <taxon>Mucuna</taxon>
    </lineage>
</organism>
<evidence type="ECO:0000313" key="1">
    <source>
        <dbReference type="EMBL" id="RDX69890.1"/>
    </source>
</evidence>
<sequence>MCLRKDMSDDTSFVIDIEIHRDKFFENIISIIREIFN</sequence>
<reference evidence="1" key="1">
    <citation type="submission" date="2018-05" db="EMBL/GenBank/DDBJ databases">
        <title>Draft genome of Mucuna pruriens seed.</title>
        <authorList>
            <person name="Nnadi N.E."/>
            <person name="Vos R."/>
            <person name="Hasami M.H."/>
            <person name="Devisetty U.K."/>
            <person name="Aguiy J.C."/>
        </authorList>
    </citation>
    <scope>NUCLEOTIDE SEQUENCE [LARGE SCALE GENOMIC DNA]</scope>
    <source>
        <strain evidence="1">JCA_2017</strain>
    </source>
</reference>
<proteinExistence type="predicted"/>
<evidence type="ECO:0000313" key="2">
    <source>
        <dbReference type="Proteomes" id="UP000257109"/>
    </source>
</evidence>
<accession>A0A371EV19</accession>
<comment type="caution">
    <text evidence="1">The sequence shown here is derived from an EMBL/GenBank/DDBJ whole genome shotgun (WGS) entry which is preliminary data.</text>
</comment>
<name>A0A371EV19_MUCPR</name>
<dbReference type="Proteomes" id="UP000257109">
    <property type="component" value="Unassembled WGS sequence"/>
</dbReference>
<dbReference type="AlphaFoldDB" id="A0A371EV19"/>
<keyword evidence="2" id="KW-1185">Reference proteome</keyword>
<protein>
    <submittedName>
        <fullName evidence="1">Uncharacterized protein</fullName>
    </submittedName>
</protein>
<dbReference type="EMBL" id="QJKJ01011927">
    <property type="protein sequence ID" value="RDX69890.1"/>
    <property type="molecule type" value="Genomic_DNA"/>
</dbReference>
<gene>
    <name evidence="1" type="ORF">CR513_50945</name>
</gene>